<dbReference type="SUPFAM" id="SSF55811">
    <property type="entry name" value="Nudix"/>
    <property type="match status" value="1"/>
</dbReference>
<keyword evidence="7" id="KW-1185">Reference proteome</keyword>
<keyword evidence="2" id="KW-0479">Metal-binding</keyword>
<organism evidence="6 7">
    <name type="scientific">Curvibacter cyanobacteriorum</name>
    <dbReference type="NCBI Taxonomy" id="3026422"/>
    <lineage>
        <taxon>Bacteria</taxon>
        <taxon>Pseudomonadati</taxon>
        <taxon>Pseudomonadota</taxon>
        <taxon>Betaproteobacteria</taxon>
        <taxon>Burkholderiales</taxon>
        <taxon>Comamonadaceae</taxon>
        <taxon>Curvibacter</taxon>
    </lineage>
</organism>
<evidence type="ECO:0000256" key="2">
    <source>
        <dbReference type="ARBA" id="ARBA00022723"/>
    </source>
</evidence>
<reference evidence="6 7" key="1">
    <citation type="submission" date="2023-02" db="EMBL/GenBank/DDBJ databases">
        <title>Bacterial whole genomic sequence of Curvibacter sp. HBC61.</title>
        <authorList>
            <person name="Le V."/>
            <person name="Ko S.-R."/>
            <person name="Ahn C.-Y."/>
            <person name="Oh H.-M."/>
        </authorList>
    </citation>
    <scope>NUCLEOTIDE SEQUENCE [LARGE SCALE GENOMIC DNA]</scope>
    <source>
        <strain evidence="6 7">HBC61</strain>
    </source>
</reference>
<dbReference type="InterPro" id="IPR033715">
    <property type="entry name" value="GDPMH"/>
</dbReference>
<dbReference type="PANTHER" id="PTHR43046">
    <property type="entry name" value="GDP-MANNOSE MANNOSYL HYDROLASE"/>
    <property type="match status" value="1"/>
</dbReference>
<evidence type="ECO:0000313" key="7">
    <source>
        <dbReference type="Proteomes" id="UP001528673"/>
    </source>
</evidence>
<dbReference type="EMBL" id="JAQSIP010000013">
    <property type="protein sequence ID" value="MDD0840864.1"/>
    <property type="molecule type" value="Genomic_DNA"/>
</dbReference>
<evidence type="ECO:0000259" key="5">
    <source>
        <dbReference type="PROSITE" id="PS51462"/>
    </source>
</evidence>
<dbReference type="InterPro" id="IPR015797">
    <property type="entry name" value="NUDIX_hydrolase-like_dom_sf"/>
</dbReference>
<keyword evidence="4" id="KW-0460">Magnesium</keyword>
<dbReference type="CDD" id="cd03430">
    <property type="entry name" value="NUDIX_GDPMH_NudD"/>
    <property type="match status" value="1"/>
</dbReference>
<accession>A0ABT5N5N6</accession>
<dbReference type="PANTHER" id="PTHR43046:SF12">
    <property type="entry name" value="GDP-MANNOSE MANNOSYL HYDROLASE"/>
    <property type="match status" value="1"/>
</dbReference>
<sequence length="173" mass="19399">MTELLATAPVVGHLDLPTFTTVVAASPLVSMDLVLVRDQREVLLGLRSNRPAQGYWFVPGGRIYKNERMQAALQRIAQTELGLGDALGRGQVQPQWLGSYEHFYDDSFSGQPGVSTHYVVLAHVLHVPAGFEPPSRDAQHQDWRWWPLAEAARSEQVHRFSRDYLTGDLPSPR</sequence>
<comment type="caution">
    <text evidence="6">The sequence shown here is derived from an EMBL/GenBank/DDBJ whole genome shotgun (WGS) entry which is preliminary data.</text>
</comment>
<dbReference type="Pfam" id="PF00293">
    <property type="entry name" value="NUDIX"/>
    <property type="match status" value="1"/>
</dbReference>
<name>A0ABT5N5N6_9BURK</name>
<proteinExistence type="predicted"/>
<dbReference type="PIRSF" id="PIRSF037599">
    <property type="entry name" value="GDPMH"/>
    <property type="match status" value="1"/>
</dbReference>
<dbReference type="RefSeq" id="WP_273953648.1">
    <property type="nucleotide sequence ID" value="NZ_JAQSIP010000013.1"/>
</dbReference>
<feature type="domain" description="Nudix hydrolase" evidence="5">
    <location>
        <begin position="25"/>
        <end position="170"/>
    </location>
</feature>
<protein>
    <submittedName>
        <fullName evidence="6">NUDIX domain-containing protein</fullName>
    </submittedName>
</protein>
<dbReference type="Gene3D" id="3.90.79.10">
    <property type="entry name" value="Nucleoside Triphosphate Pyrophosphohydrolase"/>
    <property type="match status" value="1"/>
</dbReference>
<evidence type="ECO:0000256" key="1">
    <source>
        <dbReference type="ARBA" id="ARBA00001946"/>
    </source>
</evidence>
<comment type="cofactor">
    <cofactor evidence="1">
        <name>Mg(2+)</name>
        <dbReference type="ChEBI" id="CHEBI:18420"/>
    </cofactor>
</comment>
<dbReference type="PROSITE" id="PS51462">
    <property type="entry name" value="NUDIX"/>
    <property type="match status" value="1"/>
</dbReference>
<evidence type="ECO:0000313" key="6">
    <source>
        <dbReference type="EMBL" id="MDD0840864.1"/>
    </source>
</evidence>
<dbReference type="Proteomes" id="UP001528673">
    <property type="component" value="Unassembled WGS sequence"/>
</dbReference>
<dbReference type="InterPro" id="IPR000086">
    <property type="entry name" value="NUDIX_hydrolase_dom"/>
</dbReference>
<gene>
    <name evidence="6" type="ORF">PSQ40_19975</name>
</gene>
<evidence type="ECO:0000256" key="3">
    <source>
        <dbReference type="ARBA" id="ARBA00022801"/>
    </source>
</evidence>
<evidence type="ECO:0000256" key="4">
    <source>
        <dbReference type="ARBA" id="ARBA00022842"/>
    </source>
</evidence>
<keyword evidence="3" id="KW-0378">Hydrolase</keyword>